<keyword evidence="6" id="KW-0347">Helicase</keyword>
<feature type="domain" description="RING-type" evidence="12">
    <location>
        <begin position="875"/>
        <end position="916"/>
    </location>
</feature>
<dbReference type="CDD" id="cd16509">
    <property type="entry name" value="RING-HC_HLTF"/>
    <property type="match status" value="1"/>
</dbReference>
<feature type="compositionally biased region" description="Basic residues" evidence="11">
    <location>
        <begin position="369"/>
        <end position="380"/>
    </location>
</feature>
<evidence type="ECO:0000256" key="4">
    <source>
        <dbReference type="ARBA" id="ARBA00022771"/>
    </source>
</evidence>
<dbReference type="GO" id="GO:0005634">
    <property type="term" value="C:nucleus"/>
    <property type="evidence" value="ECO:0007669"/>
    <property type="project" value="UniProtKB-SubCell"/>
</dbReference>
<dbReference type="Pfam" id="PF00176">
    <property type="entry name" value="SNF2-rel_dom"/>
    <property type="match status" value="1"/>
</dbReference>
<feature type="region of interest" description="Disordered" evidence="11">
    <location>
        <begin position="1"/>
        <end position="37"/>
    </location>
</feature>
<dbReference type="CDD" id="cd18793">
    <property type="entry name" value="SF2_C_SNF"/>
    <property type="match status" value="1"/>
</dbReference>
<dbReference type="PROSITE" id="PS00518">
    <property type="entry name" value="ZF_RING_1"/>
    <property type="match status" value="1"/>
</dbReference>
<keyword evidence="3" id="KW-0547">Nucleotide-binding</keyword>
<dbReference type="InterPro" id="IPR014905">
    <property type="entry name" value="HIRAN"/>
</dbReference>
<name>A0A6P4XUS0_BRABE</name>
<gene>
    <name evidence="16" type="primary">LOC109466939</name>
</gene>
<dbReference type="GeneID" id="109466939"/>
<feature type="domain" description="Helicase C-terminal" evidence="14">
    <location>
        <begin position="953"/>
        <end position="1108"/>
    </location>
</feature>
<dbReference type="InterPro" id="IPR027417">
    <property type="entry name" value="P-loop_NTPase"/>
</dbReference>
<feature type="region of interest" description="Disordered" evidence="11">
    <location>
        <begin position="190"/>
        <end position="212"/>
    </location>
</feature>
<feature type="compositionally biased region" description="Low complexity" evidence="11">
    <location>
        <begin position="564"/>
        <end position="575"/>
    </location>
</feature>
<evidence type="ECO:0000259" key="13">
    <source>
        <dbReference type="PROSITE" id="PS51192"/>
    </source>
</evidence>
<dbReference type="GO" id="GO:0008270">
    <property type="term" value="F:zinc ion binding"/>
    <property type="evidence" value="ECO:0007669"/>
    <property type="project" value="UniProtKB-KW"/>
</dbReference>
<dbReference type="SMART" id="SM00490">
    <property type="entry name" value="HELICc"/>
    <property type="match status" value="1"/>
</dbReference>
<evidence type="ECO:0000256" key="10">
    <source>
        <dbReference type="PROSITE-ProRule" id="PRU00175"/>
    </source>
</evidence>
<dbReference type="SMART" id="SM00184">
    <property type="entry name" value="RING"/>
    <property type="match status" value="1"/>
</dbReference>
<dbReference type="GO" id="GO:0005524">
    <property type="term" value="F:ATP binding"/>
    <property type="evidence" value="ECO:0007669"/>
    <property type="project" value="UniProtKB-KW"/>
</dbReference>
<feature type="region of interest" description="Disordered" evidence="11">
    <location>
        <begin position="355"/>
        <end position="591"/>
    </location>
</feature>
<feature type="compositionally biased region" description="Gly residues" evidence="11">
    <location>
        <begin position="195"/>
        <end position="212"/>
    </location>
</feature>
<evidence type="ECO:0000259" key="14">
    <source>
        <dbReference type="PROSITE" id="PS51194"/>
    </source>
</evidence>
<dbReference type="Pfam" id="PF00271">
    <property type="entry name" value="Helicase_C"/>
    <property type="match status" value="1"/>
</dbReference>
<evidence type="ECO:0000256" key="5">
    <source>
        <dbReference type="ARBA" id="ARBA00022801"/>
    </source>
</evidence>
<dbReference type="Proteomes" id="UP000515135">
    <property type="component" value="Unplaced"/>
</dbReference>
<feature type="compositionally biased region" description="Basic residues" evidence="11">
    <location>
        <begin position="451"/>
        <end position="460"/>
    </location>
</feature>
<feature type="domain" description="Helicase ATP-binding" evidence="13">
    <location>
        <begin position="590"/>
        <end position="720"/>
    </location>
</feature>
<keyword evidence="7" id="KW-0862">Zinc</keyword>
<protein>
    <submittedName>
        <fullName evidence="16">Helicase-like transcription factor</fullName>
    </submittedName>
</protein>
<keyword evidence="8" id="KW-0067">ATP-binding</keyword>
<dbReference type="SMART" id="SM00910">
    <property type="entry name" value="HIRAN"/>
    <property type="match status" value="1"/>
</dbReference>
<feature type="compositionally biased region" description="Low complexity" evidence="11">
    <location>
        <begin position="409"/>
        <end position="418"/>
    </location>
</feature>
<keyword evidence="5" id="KW-0378">Hydrolase</keyword>
<keyword evidence="9" id="KW-0539">Nucleus</keyword>
<dbReference type="GO" id="GO:0004386">
    <property type="term" value="F:helicase activity"/>
    <property type="evidence" value="ECO:0007669"/>
    <property type="project" value="UniProtKB-KW"/>
</dbReference>
<keyword evidence="15" id="KW-1185">Reference proteome</keyword>
<keyword evidence="2" id="KW-0479">Metal-binding</keyword>
<dbReference type="GO" id="GO:0016818">
    <property type="term" value="F:hydrolase activity, acting on acid anhydrides, in phosphorus-containing anhydrides"/>
    <property type="evidence" value="ECO:0007669"/>
    <property type="project" value="InterPro"/>
</dbReference>
<dbReference type="KEGG" id="bbel:109466939"/>
<dbReference type="GO" id="GO:0008094">
    <property type="term" value="F:ATP-dependent activity, acting on DNA"/>
    <property type="evidence" value="ECO:0007669"/>
    <property type="project" value="TreeGrafter"/>
</dbReference>
<comment type="subcellular location">
    <subcellularLocation>
        <location evidence="1">Nucleus</location>
    </subcellularLocation>
</comment>
<accession>A0A6P4XUS0</accession>
<evidence type="ECO:0000256" key="6">
    <source>
        <dbReference type="ARBA" id="ARBA00022806"/>
    </source>
</evidence>
<dbReference type="OrthoDB" id="276744at2759"/>
<evidence type="ECO:0000256" key="1">
    <source>
        <dbReference type="ARBA" id="ARBA00004123"/>
    </source>
</evidence>
<dbReference type="SUPFAM" id="SSF57850">
    <property type="entry name" value="RING/U-box"/>
    <property type="match status" value="1"/>
</dbReference>
<dbReference type="PROSITE" id="PS51192">
    <property type="entry name" value="HELICASE_ATP_BIND_1"/>
    <property type="match status" value="1"/>
</dbReference>
<dbReference type="Gene3D" id="3.30.40.10">
    <property type="entry name" value="Zinc/RING finger domain, C3HC4 (zinc finger)"/>
    <property type="match status" value="1"/>
</dbReference>
<dbReference type="Gene3D" id="3.40.50.10810">
    <property type="entry name" value="Tandem AAA-ATPase domain"/>
    <property type="match status" value="2"/>
</dbReference>
<dbReference type="InterPro" id="IPR013083">
    <property type="entry name" value="Znf_RING/FYVE/PHD"/>
</dbReference>
<dbReference type="InterPro" id="IPR049730">
    <property type="entry name" value="SNF2/RAD54-like_C"/>
</dbReference>
<feature type="compositionally biased region" description="Basic residues" evidence="11">
    <location>
        <begin position="494"/>
        <end position="517"/>
    </location>
</feature>
<dbReference type="InterPro" id="IPR001650">
    <property type="entry name" value="Helicase_C-like"/>
</dbReference>
<dbReference type="SMART" id="SM00487">
    <property type="entry name" value="DEXDc"/>
    <property type="match status" value="1"/>
</dbReference>
<dbReference type="InterPro" id="IPR017907">
    <property type="entry name" value="Znf_RING_CS"/>
</dbReference>
<dbReference type="AlphaFoldDB" id="A0A6P4XUS0"/>
<dbReference type="Gene3D" id="3.40.50.300">
    <property type="entry name" value="P-loop containing nucleotide triphosphate hydrolases"/>
    <property type="match status" value="1"/>
</dbReference>
<proteinExistence type="predicted"/>
<dbReference type="Pfam" id="PF13923">
    <property type="entry name" value="zf-C3HC4_2"/>
    <property type="match status" value="1"/>
</dbReference>
<dbReference type="PROSITE" id="PS50089">
    <property type="entry name" value="ZF_RING_2"/>
    <property type="match status" value="1"/>
</dbReference>
<evidence type="ECO:0000256" key="2">
    <source>
        <dbReference type="ARBA" id="ARBA00022723"/>
    </source>
</evidence>
<dbReference type="Gene3D" id="3.30.70.2330">
    <property type="match status" value="1"/>
</dbReference>
<evidence type="ECO:0000256" key="9">
    <source>
        <dbReference type="ARBA" id="ARBA00023242"/>
    </source>
</evidence>
<dbReference type="SUPFAM" id="SSF52540">
    <property type="entry name" value="P-loop containing nucleoside triphosphate hydrolases"/>
    <property type="match status" value="3"/>
</dbReference>
<organism evidence="15 16">
    <name type="scientific">Branchiostoma belcheri</name>
    <name type="common">Amphioxus</name>
    <dbReference type="NCBI Taxonomy" id="7741"/>
    <lineage>
        <taxon>Eukaryota</taxon>
        <taxon>Metazoa</taxon>
        <taxon>Chordata</taxon>
        <taxon>Cephalochordata</taxon>
        <taxon>Leptocardii</taxon>
        <taxon>Amphioxiformes</taxon>
        <taxon>Branchiostomatidae</taxon>
        <taxon>Branchiostoma</taxon>
    </lineage>
</organism>
<evidence type="ECO:0000259" key="12">
    <source>
        <dbReference type="PROSITE" id="PS50089"/>
    </source>
</evidence>
<dbReference type="PANTHER" id="PTHR45626:SF17">
    <property type="entry name" value="HELICASE-LIKE TRANSCRIPTION FACTOR"/>
    <property type="match status" value="1"/>
</dbReference>
<dbReference type="RefSeq" id="XP_019620370.1">
    <property type="nucleotide sequence ID" value="XM_019764811.1"/>
</dbReference>
<evidence type="ECO:0000256" key="8">
    <source>
        <dbReference type="ARBA" id="ARBA00022840"/>
    </source>
</evidence>
<dbReference type="Pfam" id="PF08797">
    <property type="entry name" value="HIRAN"/>
    <property type="match status" value="1"/>
</dbReference>
<dbReference type="InterPro" id="IPR014001">
    <property type="entry name" value="Helicase_ATP-bd"/>
</dbReference>
<feature type="compositionally biased region" description="Acidic residues" evidence="11">
    <location>
        <begin position="387"/>
        <end position="408"/>
    </location>
</feature>
<dbReference type="PANTHER" id="PTHR45626">
    <property type="entry name" value="TRANSCRIPTION TERMINATION FACTOR 2-RELATED"/>
    <property type="match status" value="1"/>
</dbReference>
<dbReference type="InterPro" id="IPR050628">
    <property type="entry name" value="SNF2_RAD54_helicase_TF"/>
</dbReference>
<dbReference type="InterPro" id="IPR001841">
    <property type="entry name" value="Znf_RING"/>
</dbReference>
<dbReference type="InterPro" id="IPR038718">
    <property type="entry name" value="SNF2-like_sf"/>
</dbReference>
<dbReference type="GO" id="GO:0003676">
    <property type="term" value="F:nucleic acid binding"/>
    <property type="evidence" value="ECO:0007669"/>
    <property type="project" value="InterPro"/>
</dbReference>
<reference evidence="16" key="1">
    <citation type="submission" date="2025-08" db="UniProtKB">
        <authorList>
            <consortium name="RefSeq"/>
        </authorList>
    </citation>
    <scope>IDENTIFICATION</scope>
    <source>
        <tissue evidence="16">Gonad</tissue>
    </source>
</reference>
<dbReference type="PROSITE" id="PS51194">
    <property type="entry name" value="HELICASE_CTER"/>
    <property type="match status" value="1"/>
</dbReference>
<evidence type="ECO:0000256" key="11">
    <source>
        <dbReference type="SAM" id="MobiDB-lite"/>
    </source>
</evidence>
<sequence length="1124" mass="124134">MPRRFRRWGNFRGGGGGGWRKKKSRSSHSFSRGPTYSASTASLRDLRLSQVIQDLTNDAIDTATVAMGDDDLDHEVLIGTLRGNIVGIRYYRGEVNRNEMVSLVREPRNPYDSNAVRVDNVMGVQVGHIKRELARPLAYIVDQGLARVEGVVPHGAMNIFTMPVDLSFWGRPEKREATIKKLEYHGYKIKPPPGAGGSGANRGVAGAGGGREGAGPSYMDRVLMSAVQMTQAEMKNELDQLFENIQESDQTAEIEPCQSIRTSLFPHQKQALAWMARRENSNELPPFWEERGTNKFFNSVTNFTSTRRPQSVRGGILADDMGLGKTLVVISLILSNFHSGKPLVLPQEGATITTKGKSIKARTGGAKGTNRKKAVNRGKREKFVVESDSEEEDSDTESEESSSGESESDSPVSDGDVVAMTTAEDPEYAPKLKLTRAKTAPPVVSPNIRSRPSRSTRKPVRYTFSSEEEGMSEEETPRKKAKMSSAVPDNQAKKGGKSTSKTKGKGKGKGKSQKTSKGKCTVSEDVVDLTVSPPVEGTSQPQTDSQEDEDELPDLPCLEKPTPGKKSSGKAAASGQEAPTGGGRTEADGPRPTLVVCPLSVLSNWIDQLEEHIHPNVDLHIYTYYGPDRTKDPAELEQQDVVLTTYQMLAMDAKGKGGPLQQVQWLRVVLDEGHTIRNPAAQQSKAAFALKADRTWVLTGTPIQNSMKDLWSVVCFLKVEPFTDRQWWRRTIERPVGLGDQSALKRLQRLMGNLAMRRTKTQQVDGKPLVSLPPRTVFIQHVEMSPDERDVYDAMATEGKVMVGRYFREGSVLTHYADVLAVLLRLRQLCCHPSLVAHALQTLTDGVESSTSTELREKLVSVLKAVLSSGADEECCVCLDSLRLPVITHCAHVFCRECICTVIRNERPNAHCPLCRGDVAVEQLVEVPPEEGGLEQGGSEQEGPWQSSSKVDAVLQCLEKVRKEDPTVKSLVVSQFTSFLNILEFPLREAGFEFVRLDGSMTQQKRTDAIAQFHLEGPEAPTVMLLSLKAGGLGLNLKAASRVFLLDPAWNPAAEEQCFDRCHRLGQTKEVIITKFIMKDSVEERMLELQDKKRKLMEGAFSKKESSEQRRQARINDIKTLMSI</sequence>
<dbReference type="GO" id="GO:0006281">
    <property type="term" value="P:DNA repair"/>
    <property type="evidence" value="ECO:0007669"/>
    <property type="project" value="TreeGrafter"/>
</dbReference>
<evidence type="ECO:0000313" key="16">
    <source>
        <dbReference type="RefSeq" id="XP_019620370.1"/>
    </source>
</evidence>
<evidence type="ECO:0000313" key="15">
    <source>
        <dbReference type="Proteomes" id="UP000515135"/>
    </source>
</evidence>
<dbReference type="InterPro" id="IPR000330">
    <property type="entry name" value="SNF2_N"/>
</dbReference>
<evidence type="ECO:0000256" key="3">
    <source>
        <dbReference type="ARBA" id="ARBA00022741"/>
    </source>
</evidence>
<evidence type="ECO:0000256" key="7">
    <source>
        <dbReference type="ARBA" id="ARBA00022833"/>
    </source>
</evidence>
<keyword evidence="4 10" id="KW-0863">Zinc-finger</keyword>